<dbReference type="RefSeq" id="WP_090188668.1">
    <property type="nucleotide sequence ID" value="NZ_CP072991.1"/>
</dbReference>
<dbReference type="InterPro" id="IPR050602">
    <property type="entry name" value="Malonyl-ACP_OMT"/>
</dbReference>
<organism evidence="4 5">
    <name type="scientific">Loktanella salsilacus</name>
    <dbReference type="NCBI Taxonomy" id="195913"/>
    <lineage>
        <taxon>Bacteria</taxon>
        <taxon>Pseudomonadati</taxon>
        <taxon>Pseudomonadota</taxon>
        <taxon>Alphaproteobacteria</taxon>
        <taxon>Rhodobacterales</taxon>
        <taxon>Roseobacteraceae</taxon>
        <taxon>Loktanella</taxon>
    </lineage>
</organism>
<evidence type="ECO:0000256" key="3">
    <source>
        <dbReference type="SAM" id="MobiDB-lite"/>
    </source>
</evidence>
<proteinExistence type="predicted"/>
<dbReference type="OrthoDB" id="9793723at2"/>
<dbReference type="PANTHER" id="PTHR13090:SF1">
    <property type="entry name" value="ARGININE-HYDROXYLASE NDUFAF5, MITOCHONDRIAL"/>
    <property type="match status" value="1"/>
</dbReference>
<dbReference type="Gene3D" id="3.40.50.150">
    <property type="entry name" value="Vaccinia Virus protein VP39"/>
    <property type="match status" value="1"/>
</dbReference>
<dbReference type="GO" id="GO:0032259">
    <property type="term" value="P:methylation"/>
    <property type="evidence" value="ECO:0007669"/>
    <property type="project" value="UniProtKB-KW"/>
</dbReference>
<dbReference type="AlphaFoldDB" id="A0A1I4F624"/>
<dbReference type="EMBL" id="FOTF01000008">
    <property type="protein sequence ID" value="SFL13408.1"/>
    <property type="molecule type" value="Genomic_DNA"/>
</dbReference>
<reference evidence="4 5" key="1">
    <citation type="submission" date="2016-10" db="EMBL/GenBank/DDBJ databases">
        <authorList>
            <person name="de Groot N.N."/>
        </authorList>
    </citation>
    <scope>NUCLEOTIDE SEQUENCE [LARGE SCALE GENOMIC DNA]</scope>
    <source>
        <strain evidence="4 5">DSM 16199</strain>
    </source>
</reference>
<evidence type="ECO:0000313" key="5">
    <source>
        <dbReference type="Proteomes" id="UP000199550"/>
    </source>
</evidence>
<keyword evidence="5" id="KW-1185">Reference proteome</keyword>
<evidence type="ECO:0000313" key="4">
    <source>
        <dbReference type="EMBL" id="SFL13408.1"/>
    </source>
</evidence>
<keyword evidence="2" id="KW-0808">Transferase</keyword>
<gene>
    <name evidence="4" type="ORF">SAMN04488004_108141</name>
</gene>
<dbReference type="SUPFAM" id="SSF53335">
    <property type="entry name" value="S-adenosyl-L-methionine-dependent methyltransferases"/>
    <property type="match status" value="1"/>
</dbReference>
<evidence type="ECO:0008006" key="6">
    <source>
        <dbReference type="Google" id="ProtNLM"/>
    </source>
</evidence>
<keyword evidence="1" id="KW-0489">Methyltransferase</keyword>
<name>A0A1I4F624_9RHOB</name>
<evidence type="ECO:0000256" key="2">
    <source>
        <dbReference type="ARBA" id="ARBA00022679"/>
    </source>
</evidence>
<accession>A0A1I4F624</accession>
<feature type="region of interest" description="Disordered" evidence="3">
    <location>
        <begin position="238"/>
        <end position="270"/>
    </location>
</feature>
<dbReference type="STRING" id="195913.SAMN04488004_108141"/>
<dbReference type="PANTHER" id="PTHR13090">
    <property type="entry name" value="ARGININE-HYDROXYLASE NDUFAF5, MITOCHONDRIAL"/>
    <property type="match status" value="1"/>
</dbReference>
<evidence type="ECO:0000256" key="1">
    <source>
        <dbReference type="ARBA" id="ARBA00022603"/>
    </source>
</evidence>
<protein>
    <recommendedName>
        <fullName evidence="6">Methyltransferase domain-containing protein</fullName>
    </recommendedName>
</protein>
<dbReference type="InterPro" id="IPR029063">
    <property type="entry name" value="SAM-dependent_MTases_sf"/>
</dbReference>
<sequence>MQTLTDTLALSRNRARATEMFLRERVADDVQERLEEVNRSFTSPLIVTPTPALWSQIVPDAPTIPVTETLPVSEAAHDLLIHDLSLHWANDLVGQLVQSRRALAPDGLFIGTLFGGQTLHQLRTCLAEAESRLTGGLSPRIAPMGEIRDLGGLLQRAGFALPVADSDTINVSYTDAFALMRDLRAMGEANALHARLRRPTRPRVLLDAAKIYAQHFADPDGRITATFEVVTLTGWAPAASQPQPLRPGSATARLADALGTAETPLKTDQN</sequence>
<dbReference type="Proteomes" id="UP000199550">
    <property type="component" value="Unassembled WGS sequence"/>
</dbReference>
<dbReference type="GO" id="GO:0008168">
    <property type="term" value="F:methyltransferase activity"/>
    <property type="evidence" value="ECO:0007669"/>
    <property type="project" value="UniProtKB-KW"/>
</dbReference>